<name>A0A086Y738_9RHOB</name>
<dbReference type="RefSeq" id="WP_035709986.1">
    <property type="nucleotide sequence ID" value="NZ_CAMIFG010000029.1"/>
</dbReference>
<dbReference type="EMBL" id="JGYG01000004">
    <property type="protein sequence ID" value="KFI30088.1"/>
    <property type="molecule type" value="Genomic_DNA"/>
</dbReference>
<evidence type="ECO:0000259" key="1">
    <source>
        <dbReference type="Pfam" id="PF18798"/>
    </source>
</evidence>
<evidence type="ECO:0000313" key="3">
    <source>
        <dbReference type="Proteomes" id="UP000028826"/>
    </source>
</evidence>
<evidence type="ECO:0000313" key="2">
    <source>
        <dbReference type="EMBL" id="KFI30088.1"/>
    </source>
</evidence>
<organism evidence="2 3">
    <name type="scientific">Haematobacter massiliensis</name>
    <dbReference type="NCBI Taxonomy" id="195105"/>
    <lineage>
        <taxon>Bacteria</taxon>
        <taxon>Pseudomonadati</taxon>
        <taxon>Pseudomonadota</taxon>
        <taxon>Alphaproteobacteria</taxon>
        <taxon>Rhodobacterales</taxon>
        <taxon>Paracoccaceae</taxon>
        <taxon>Haematobacter</taxon>
    </lineage>
</organism>
<sequence length="214" mass="22918">MYRERAAARDASGPLARSFAKIAAFLRAVASGLRGDGFTDAALVMERIASGKVGGRGPEGGGPGRFPPVPAKRIARTFDEARAAAKAFQSKCLVNAATGMTAVVSRNTLDKMLSMKAVSKSSNAADHAMAVANVDALFANAIHGWKKEDAEADSNIAFIHRLFSPMQTPDGRILLTKLTIKETLRKDRDNPLYSVGAIEFDGGRPLRLYGWARL</sequence>
<keyword evidence="3" id="KW-1185">Reference proteome</keyword>
<dbReference type="OrthoDB" id="9814088at2"/>
<dbReference type="STRING" id="195105.CN97_15050"/>
<dbReference type="Proteomes" id="UP000028826">
    <property type="component" value="Unassembled WGS sequence"/>
</dbReference>
<reference evidence="2 3" key="1">
    <citation type="submission" date="2014-03" db="EMBL/GenBank/DDBJ databases">
        <title>Genome of Haematobacter massiliensis CCUG 47968.</title>
        <authorList>
            <person name="Wang D."/>
            <person name="Wang G."/>
        </authorList>
    </citation>
    <scope>NUCLEOTIDE SEQUENCE [LARGE SCALE GENOMIC DNA]</scope>
    <source>
        <strain evidence="2 3">CCUG 47968</strain>
    </source>
</reference>
<dbReference type="InterPro" id="IPR040824">
    <property type="entry name" value="LPD3"/>
</dbReference>
<dbReference type="GeneID" id="39676778"/>
<dbReference type="Pfam" id="PF18798">
    <property type="entry name" value="LPD3"/>
    <property type="match status" value="1"/>
</dbReference>
<accession>A0A086Y738</accession>
<protein>
    <recommendedName>
        <fullName evidence="1">Large polyvalent protein-associated domain-containing protein</fullName>
    </recommendedName>
</protein>
<comment type="caution">
    <text evidence="2">The sequence shown here is derived from an EMBL/GenBank/DDBJ whole genome shotgun (WGS) entry which is preliminary data.</text>
</comment>
<proteinExistence type="predicted"/>
<feature type="domain" description="Large polyvalent protein-associated" evidence="1">
    <location>
        <begin position="80"/>
        <end position="185"/>
    </location>
</feature>
<dbReference type="AlphaFoldDB" id="A0A086Y738"/>
<gene>
    <name evidence="2" type="ORF">CN97_15050</name>
</gene>